<comment type="caution">
    <text evidence="1">The sequence shown here is derived from an EMBL/GenBank/DDBJ whole genome shotgun (WGS) entry which is preliminary data.</text>
</comment>
<keyword evidence="2" id="KW-1185">Reference proteome</keyword>
<sequence>MTLHTFHEIMCPIRALNPIGFQNTTRSVGLTHLCNNTFVLYFLKSFEIQSRFSIQNVFRQDFTDLPFHHKSHSSIKSTRIPDYKAKRSVDSLVQQHV</sequence>
<accession>A0A834WTL7</accession>
<proteinExistence type="predicted"/>
<protein>
    <submittedName>
        <fullName evidence="1">Uncharacterized protein</fullName>
    </submittedName>
</protein>
<reference evidence="1" key="1">
    <citation type="submission" date="2020-09" db="EMBL/GenBank/DDBJ databases">
        <title>Genome-Enabled Discovery of Anthraquinone Biosynthesis in Senna tora.</title>
        <authorList>
            <person name="Kang S.-H."/>
            <person name="Pandey R.P."/>
            <person name="Lee C.-M."/>
            <person name="Sim J.-S."/>
            <person name="Jeong J.-T."/>
            <person name="Choi B.-S."/>
            <person name="Jung M."/>
            <person name="Ginzburg D."/>
            <person name="Zhao K."/>
            <person name="Won S.Y."/>
            <person name="Oh T.-J."/>
            <person name="Yu Y."/>
            <person name="Kim N.-H."/>
            <person name="Lee O.R."/>
            <person name="Lee T.-H."/>
            <person name="Bashyal P."/>
            <person name="Kim T.-S."/>
            <person name="Lee W.-H."/>
            <person name="Kawkins C."/>
            <person name="Kim C.-K."/>
            <person name="Kim J.S."/>
            <person name="Ahn B.O."/>
            <person name="Rhee S.Y."/>
            <person name="Sohng J.K."/>
        </authorList>
    </citation>
    <scope>NUCLEOTIDE SEQUENCE</scope>
    <source>
        <tissue evidence="1">Leaf</tissue>
    </source>
</reference>
<name>A0A834WTL7_9FABA</name>
<evidence type="ECO:0000313" key="2">
    <source>
        <dbReference type="Proteomes" id="UP000634136"/>
    </source>
</evidence>
<dbReference type="Proteomes" id="UP000634136">
    <property type="component" value="Unassembled WGS sequence"/>
</dbReference>
<dbReference type="AlphaFoldDB" id="A0A834WTL7"/>
<gene>
    <name evidence="1" type="ORF">G2W53_014493</name>
</gene>
<dbReference type="EMBL" id="JAAIUW010000005">
    <property type="protein sequence ID" value="KAF7832160.1"/>
    <property type="molecule type" value="Genomic_DNA"/>
</dbReference>
<evidence type="ECO:0000313" key="1">
    <source>
        <dbReference type="EMBL" id="KAF7832160.1"/>
    </source>
</evidence>
<organism evidence="1 2">
    <name type="scientific">Senna tora</name>
    <dbReference type="NCBI Taxonomy" id="362788"/>
    <lineage>
        <taxon>Eukaryota</taxon>
        <taxon>Viridiplantae</taxon>
        <taxon>Streptophyta</taxon>
        <taxon>Embryophyta</taxon>
        <taxon>Tracheophyta</taxon>
        <taxon>Spermatophyta</taxon>
        <taxon>Magnoliopsida</taxon>
        <taxon>eudicotyledons</taxon>
        <taxon>Gunneridae</taxon>
        <taxon>Pentapetalae</taxon>
        <taxon>rosids</taxon>
        <taxon>fabids</taxon>
        <taxon>Fabales</taxon>
        <taxon>Fabaceae</taxon>
        <taxon>Caesalpinioideae</taxon>
        <taxon>Cassia clade</taxon>
        <taxon>Senna</taxon>
    </lineage>
</organism>